<protein>
    <submittedName>
        <fullName evidence="1">Uncharacterized protein</fullName>
    </submittedName>
</protein>
<comment type="caution">
    <text evidence="1">The sequence shown here is derived from an EMBL/GenBank/DDBJ whole genome shotgun (WGS) entry which is preliminary data.</text>
</comment>
<dbReference type="Proteomes" id="UP000218113">
    <property type="component" value="Unassembled WGS sequence"/>
</dbReference>
<sequence>MDYTEKIASFKNQKLFKKLPQNFQEFLEKLAIQHRFTFQDFRQVLEAQRDLSMWGETDLQEWWARQVGLSNLEGKQLKKHLLKNLNCLLDSLKKNPKTYPPEGLSKPEIRQNTKLHSKQSDKMIAGECPVASEETVCCNLKTIDSVENCSFG</sequence>
<dbReference type="AlphaFoldDB" id="A0A2A4T7P5"/>
<proteinExistence type="predicted"/>
<evidence type="ECO:0000313" key="1">
    <source>
        <dbReference type="EMBL" id="PCI29017.1"/>
    </source>
</evidence>
<accession>A0A2A4T7P5</accession>
<feature type="non-terminal residue" evidence="1">
    <location>
        <position position="152"/>
    </location>
</feature>
<dbReference type="EMBL" id="NVSR01000021">
    <property type="protein sequence ID" value="PCI29017.1"/>
    <property type="molecule type" value="Genomic_DNA"/>
</dbReference>
<name>A0A2A4T7P5_9DELT</name>
<reference evidence="2" key="1">
    <citation type="submission" date="2017-08" db="EMBL/GenBank/DDBJ databases">
        <title>A dynamic microbial community with high functional redundancy inhabits the cold, oxic subseafloor aquifer.</title>
        <authorList>
            <person name="Tully B.J."/>
            <person name="Wheat C.G."/>
            <person name="Glazer B.T."/>
            <person name="Huber J.A."/>
        </authorList>
    </citation>
    <scope>NUCLEOTIDE SEQUENCE [LARGE SCALE GENOMIC DNA]</scope>
</reference>
<gene>
    <name evidence="1" type="ORF">COB67_04955</name>
</gene>
<organism evidence="1 2">
    <name type="scientific">SAR324 cluster bacterium</name>
    <dbReference type="NCBI Taxonomy" id="2024889"/>
    <lineage>
        <taxon>Bacteria</taxon>
        <taxon>Deltaproteobacteria</taxon>
        <taxon>SAR324 cluster</taxon>
    </lineage>
</organism>
<evidence type="ECO:0000313" key="2">
    <source>
        <dbReference type="Proteomes" id="UP000218113"/>
    </source>
</evidence>